<reference evidence="3 4" key="1">
    <citation type="submission" date="2020-07" db="EMBL/GenBank/DDBJ databases">
        <title>Sequencing the genomes of 1000 actinobacteria strains.</title>
        <authorList>
            <person name="Klenk H.-P."/>
        </authorList>
    </citation>
    <scope>NUCLEOTIDE SEQUENCE [LARGE SCALE GENOMIC DNA]</scope>
    <source>
        <strain evidence="3 4">DSM 44442</strain>
    </source>
</reference>
<dbReference type="Pfam" id="PF03756">
    <property type="entry name" value="AfsA"/>
    <property type="match status" value="1"/>
</dbReference>
<dbReference type="EMBL" id="JACCFS010000001">
    <property type="protein sequence ID" value="NYJ36070.1"/>
    <property type="molecule type" value="Genomic_DNA"/>
</dbReference>
<evidence type="ECO:0000256" key="1">
    <source>
        <dbReference type="SAM" id="MobiDB-lite"/>
    </source>
</evidence>
<sequence length="248" mass="26743">MSDALWVVGDTCPAARPYPGVRTLGDVHHALSVGELRRVRLVPSLGVGPLDWDHLADRVAGAGLVGSVTLAAPPPRPVARTEVSVPAQEDVLVAAPRNDHGTVEFALAVAEGNRIMRDHAAGGRQLPGQLLVEAAIQGLTWAARELYPAERDQPPVQPVLYGFGFEFHRPLFWLPVTVRITLSETGPPDPRRRPLNAEIAYLQQDRTCARGHVGFQACDPRSVEDTESVQSRAVGAPPPRAARRTPGE</sequence>
<evidence type="ECO:0000313" key="3">
    <source>
        <dbReference type="EMBL" id="NYJ36070.1"/>
    </source>
</evidence>
<protein>
    <recommendedName>
        <fullName evidence="2">A-factor biosynthesis hotdog domain-containing protein</fullName>
    </recommendedName>
</protein>
<feature type="domain" description="A-factor biosynthesis hotdog" evidence="2">
    <location>
        <begin position="88"/>
        <end position="214"/>
    </location>
</feature>
<comment type="caution">
    <text evidence="3">The sequence shown here is derived from an EMBL/GenBank/DDBJ whole genome shotgun (WGS) entry which is preliminary data.</text>
</comment>
<gene>
    <name evidence="3" type="ORF">HNR10_003951</name>
</gene>
<dbReference type="RefSeq" id="WP_179825711.1">
    <property type="nucleotide sequence ID" value="NZ_JACCFS010000001.1"/>
</dbReference>
<feature type="region of interest" description="Disordered" evidence="1">
    <location>
        <begin position="219"/>
        <end position="248"/>
    </location>
</feature>
<dbReference type="Proteomes" id="UP000572051">
    <property type="component" value="Unassembled WGS sequence"/>
</dbReference>
<evidence type="ECO:0000313" key="4">
    <source>
        <dbReference type="Proteomes" id="UP000572051"/>
    </source>
</evidence>
<evidence type="ECO:0000259" key="2">
    <source>
        <dbReference type="Pfam" id="PF03756"/>
    </source>
</evidence>
<dbReference type="AlphaFoldDB" id="A0A7Z0ERL0"/>
<organism evidence="3 4">
    <name type="scientific">Nocardiopsis aegyptia</name>
    <dbReference type="NCBI Taxonomy" id="220378"/>
    <lineage>
        <taxon>Bacteria</taxon>
        <taxon>Bacillati</taxon>
        <taxon>Actinomycetota</taxon>
        <taxon>Actinomycetes</taxon>
        <taxon>Streptosporangiales</taxon>
        <taxon>Nocardiopsidaceae</taxon>
        <taxon>Nocardiopsis</taxon>
    </lineage>
</organism>
<proteinExistence type="predicted"/>
<keyword evidence="4" id="KW-1185">Reference proteome</keyword>
<name>A0A7Z0ERL0_9ACTN</name>
<dbReference type="InterPro" id="IPR005509">
    <property type="entry name" value="AfsA_hotdog_dom"/>
</dbReference>
<accession>A0A7Z0ERL0</accession>